<keyword evidence="1" id="KW-0812">Transmembrane</keyword>
<proteinExistence type="predicted"/>
<name>A0ABS1M100_9NOCA</name>
<evidence type="ECO:0000256" key="1">
    <source>
        <dbReference type="SAM" id="Phobius"/>
    </source>
</evidence>
<feature type="transmembrane region" description="Helical" evidence="1">
    <location>
        <begin position="94"/>
        <end position="111"/>
    </location>
</feature>
<evidence type="ECO:0000313" key="3">
    <source>
        <dbReference type="Proteomes" id="UP000602198"/>
    </source>
</evidence>
<protein>
    <submittedName>
        <fullName evidence="2">Uncharacterized protein</fullName>
    </submittedName>
</protein>
<evidence type="ECO:0000313" key="2">
    <source>
        <dbReference type="EMBL" id="MBL1072818.1"/>
    </source>
</evidence>
<organism evidence="2 3">
    <name type="scientific">Nocardia acididurans</name>
    <dbReference type="NCBI Taxonomy" id="2802282"/>
    <lineage>
        <taxon>Bacteria</taxon>
        <taxon>Bacillati</taxon>
        <taxon>Actinomycetota</taxon>
        <taxon>Actinomycetes</taxon>
        <taxon>Mycobacteriales</taxon>
        <taxon>Nocardiaceae</taxon>
        <taxon>Nocardia</taxon>
    </lineage>
</organism>
<keyword evidence="1" id="KW-0472">Membrane</keyword>
<keyword evidence="1" id="KW-1133">Transmembrane helix</keyword>
<feature type="transmembrane region" description="Helical" evidence="1">
    <location>
        <begin position="123"/>
        <end position="145"/>
    </location>
</feature>
<dbReference type="EMBL" id="JAERRJ010000001">
    <property type="protein sequence ID" value="MBL1072818.1"/>
    <property type="molecule type" value="Genomic_DNA"/>
</dbReference>
<comment type="caution">
    <text evidence="2">The sequence shown here is derived from an EMBL/GenBank/DDBJ whole genome shotgun (WGS) entry which is preliminary data.</text>
</comment>
<accession>A0ABS1M100</accession>
<keyword evidence="3" id="KW-1185">Reference proteome</keyword>
<gene>
    <name evidence="2" type="ORF">JK358_00245</name>
</gene>
<reference evidence="2 3" key="1">
    <citation type="submission" date="2021-01" db="EMBL/GenBank/DDBJ databases">
        <title>WGS of actinomycetes isolated from Thailand.</title>
        <authorList>
            <person name="Thawai C."/>
        </authorList>
    </citation>
    <scope>NUCLEOTIDE SEQUENCE [LARGE SCALE GENOMIC DNA]</scope>
    <source>
        <strain evidence="2 3">LPG 2</strain>
    </source>
</reference>
<dbReference type="Proteomes" id="UP000602198">
    <property type="component" value="Unassembled WGS sequence"/>
</dbReference>
<feature type="transmembrane region" description="Helical" evidence="1">
    <location>
        <begin position="65"/>
        <end position="88"/>
    </location>
</feature>
<feature type="transmembrane region" description="Helical" evidence="1">
    <location>
        <begin position="165"/>
        <end position="185"/>
    </location>
</feature>
<dbReference type="RefSeq" id="WP_201941874.1">
    <property type="nucleotide sequence ID" value="NZ_JAERRJ010000001.1"/>
</dbReference>
<sequence length="565" mass="62641">MTRPVAAAADEATRYLAAAVHLDDQLAEDLIVEFLAEPRRAIPPAPGVRAEVVLREAVAARLRRVIVSAAAIVLLGVLAALALPLAVAWLAAGLAWRVSAALVTFGAVRLLGDFGAPGRFPRWLHWILTFFLWGIVSGVLVTAALGTVELTGANSAPAVESEGLTAVAVLIQLTLLGILLTGELLRRNVVDRWYRFRNYIPGTPPRDSVVRACKPYADRLHRIAEQDERVAQYGPAELVVYRGHNPFVGAGLHLDKWSWSTTLELYPADPNAKATIPEFRPIELQDYITKDLMALKQTPTLTPGWRFGELHVSHWALLASAYLLHYPSAEPLLRQLESGANPQLKPEDWATLMDSSPEWLRYFRCYRVEAWERQLAVSTYLHVGCQQRTLVLEWQAFVLPPIDFAYRGADVHRVPVLPEIWRALCEFALLPTTVPTRLGVLWRWVRDQLEFGDGPWESPTRAAYAFGSEYSVREIGAGDEFTSFFEVTDTERYLQILRDRTFDAVRRFLAERGLSTVGFDSAVTQINGATYIYNSNVQAGNVGGVGNRGVMSSATMSSVNPGGTR</sequence>